<dbReference type="Pfam" id="PF12146">
    <property type="entry name" value="Hydrolase_4"/>
    <property type="match status" value="1"/>
</dbReference>
<dbReference type="OrthoDB" id="10249433at2759"/>
<feature type="signal peptide" evidence="2">
    <location>
        <begin position="1"/>
        <end position="24"/>
    </location>
</feature>
<feature type="compositionally biased region" description="Basic and acidic residues" evidence="1">
    <location>
        <begin position="239"/>
        <end position="255"/>
    </location>
</feature>
<dbReference type="PANTHER" id="PTHR11614">
    <property type="entry name" value="PHOSPHOLIPASE-RELATED"/>
    <property type="match status" value="1"/>
</dbReference>
<sequence length="276" mass="29859">MGGGLTIFYHLLTLLSSSPSASNSAIPYLPANFVPPRFAGIILDAPWIALPPSSTPSTLKVVAGRLAAKILPRFQLPNKFDPKFVSRNPQVCEDWAKDDLCHDTVTLEGAAGMLDRHGELESLSKGKPEATTFAPLYSTTVPSTHSSKFHSLSQTPILILHGDGDLVTSYHASKALFASPSDTNSINPLPFLPPTARQFKTYEGGYHKLHADQEGTEEDFADDVGAWILKILDERKIKNGNGKAKDEENGKRDEPTTTTTTSTTNLDISNTATAKL</sequence>
<feature type="domain" description="Serine aminopeptidase S33" evidence="3">
    <location>
        <begin position="35"/>
        <end position="214"/>
    </location>
</feature>
<feature type="compositionally biased region" description="Polar residues" evidence="1">
    <location>
        <begin position="265"/>
        <end position="276"/>
    </location>
</feature>
<evidence type="ECO:0000313" key="4">
    <source>
        <dbReference type="EMBL" id="KKY13719.1"/>
    </source>
</evidence>
<dbReference type="SUPFAM" id="SSF53474">
    <property type="entry name" value="alpha/beta-Hydrolases"/>
    <property type="match status" value="1"/>
</dbReference>
<protein>
    <submittedName>
        <fullName evidence="4">Putative alpha beta hydrolase</fullName>
    </submittedName>
</protein>
<reference evidence="4 5" key="2">
    <citation type="submission" date="2015-05" db="EMBL/GenBank/DDBJ databases">
        <authorList>
            <person name="Morales-Cruz A."/>
            <person name="Amrine K.C."/>
            <person name="Cantu D."/>
        </authorList>
    </citation>
    <scope>NUCLEOTIDE SEQUENCE [LARGE SCALE GENOMIC DNA]</scope>
    <source>
        <strain evidence="4">UCRPC4</strain>
    </source>
</reference>
<dbReference type="AlphaFoldDB" id="A0A0G2DSP3"/>
<comment type="caution">
    <text evidence="4">The sequence shown here is derived from an EMBL/GenBank/DDBJ whole genome shotgun (WGS) entry which is preliminary data.</text>
</comment>
<accession>A0A0G2DSP3</accession>
<dbReference type="Gene3D" id="3.40.50.1820">
    <property type="entry name" value="alpha/beta hydrolase"/>
    <property type="match status" value="1"/>
</dbReference>
<reference evidence="4 5" key="1">
    <citation type="submission" date="2015-05" db="EMBL/GenBank/DDBJ databases">
        <title>Distinctive expansion of gene families associated with plant cell wall degradation and secondary metabolism in the genomes of grapevine trunk pathogens.</title>
        <authorList>
            <person name="Lawrence D.P."/>
            <person name="Travadon R."/>
            <person name="Rolshausen P.E."/>
            <person name="Baumgartner K."/>
        </authorList>
    </citation>
    <scope>NUCLEOTIDE SEQUENCE [LARGE SCALE GENOMIC DNA]</scope>
    <source>
        <strain evidence="4">UCRPC4</strain>
    </source>
</reference>
<evidence type="ECO:0000256" key="2">
    <source>
        <dbReference type="SAM" id="SignalP"/>
    </source>
</evidence>
<dbReference type="InterPro" id="IPR051044">
    <property type="entry name" value="MAG_DAG_Lipase"/>
</dbReference>
<feature type="chain" id="PRO_5002543009" evidence="2">
    <location>
        <begin position="25"/>
        <end position="276"/>
    </location>
</feature>
<keyword evidence="4" id="KW-0378">Hydrolase</keyword>
<gene>
    <name evidence="4" type="ORF">UCRPC4_g06929</name>
</gene>
<dbReference type="Proteomes" id="UP000053317">
    <property type="component" value="Unassembled WGS sequence"/>
</dbReference>
<dbReference type="GO" id="GO:0016787">
    <property type="term" value="F:hydrolase activity"/>
    <property type="evidence" value="ECO:0007669"/>
    <property type="project" value="UniProtKB-KW"/>
</dbReference>
<keyword evidence="2" id="KW-0732">Signal</keyword>
<dbReference type="EMBL" id="LCWF01000264">
    <property type="protein sequence ID" value="KKY13719.1"/>
    <property type="molecule type" value="Genomic_DNA"/>
</dbReference>
<dbReference type="InterPro" id="IPR029058">
    <property type="entry name" value="AB_hydrolase_fold"/>
</dbReference>
<evidence type="ECO:0000256" key="1">
    <source>
        <dbReference type="SAM" id="MobiDB-lite"/>
    </source>
</evidence>
<evidence type="ECO:0000313" key="5">
    <source>
        <dbReference type="Proteomes" id="UP000053317"/>
    </source>
</evidence>
<name>A0A0G2DSP3_PHACM</name>
<dbReference type="InterPro" id="IPR022742">
    <property type="entry name" value="Hydrolase_4"/>
</dbReference>
<organism evidence="4 5">
    <name type="scientific">Phaeomoniella chlamydospora</name>
    <name type="common">Phaeoacremonium chlamydosporum</name>
    <dbReference type="NCBI Taxonomy" id="158046"/>
    <lineage>
        <taxon>Eukaryota</taxon>
        <taxon>Fungi</taxon>
        <taxon>Dikarya</taxon>
        <taxon>Ascomycota</taxon>
        <taxon>Pezizomycotina</taxon>
        <taxon>Eurotiomycetes</taxon>
        <taxon>Chaetothyriomycetidae</taxon>
        <taxon>Phaeomoniellales</taxon>
        <taxon>Phaeomoniellaceae</taxon>
        <taxon>Phaeomoniella</taxon>
    </lineage>
</organism>
<evidence type="ECO:0000259" key="3">
    <source>
        <dbReference type="Pfam" id="PF12146"/>
    </source>
</evidence>
<feature type="region of interest" description="Disordered" evidence="1">
    <location>
        <begin position="239"/>
        <end position="276"/>
    </location>
</feature>
<keyword evidence="5" id="KW-1185">Reference proteome</keyword>
<proteinExistence type="predicted"/>